<feature type="region of interest" description="Disordered" evidence="8">
    <location>
        <begin position="452"/>
        <end position="493"/>
    </location>
</feature>
<reference evidence="10 11" key="1">
    <citation type="submission" date="2023-09" db="EMBL/GenBank/DDBJ databases">
        <title>Multi-omics analysis of a traditional fermented food reveals byproduct-associated fungal strains for waste-to-food upcycling.</title>
        <authorList>
            <consortium name="Lawrence Berkeley National Laboratory"/>
            <person name="Rekdal V.M."/>
            <person name="Villalobos-Escobedo J.M."/>
            <person name="Rodriguez-Valeron N."/>
            <person name="Garcia M.O."/>
            <person name="Vasquez D.P."/>
            <person name="Damayanti I."/>
            <person name="Sorensen P.M."/>
            <person name="Baidoo E.E."/>
            <person name="De Carvalho A.C."/>
            <person name="Riley R."/>
            <person name="Lipzen A."/>
            <person name="He G."/>
            <person name="Yan M."/>
            <person name="Haridas S."/>
            <person name="Daum C."/>
            <person name="Yoshinaga Y."/>
            <person name="Ng V."/>
            <person name="Grigoriev I.V."/>
            <person name="Munk R."/>
            <person name="Nuraida L."/>
            <person name="Wijaya C.H."/>
            <person name="Morales P.-C."/>
            <person name="Keasling J.D."/>
        </authorList>
    </citation>
    <scope>NUCLEOTIDE SEQUENCE [LARGE SCALE GENOMIC DNA]</scope>
    <source>
        <strain evidence="10 11">FGSC 2613</strain>
    </source>
</reference>
<dbReference type="CDD" id="cd13229">
    <property type="entry name" value="PH_TFIIH"/>
    <property type="match status" value="1"/>
</dbReference>
<name>A0ABR3DCR0_NEUIN</name>
<keyword evidence="4" id="KW-0805">Transcription regulation</keyword>
<feature type="coiled-coil region" evidence="7">
    <location>
        <begin position="579"/>
        <end position="613"/>
    </location>
</feature>
<accession>A0ABR3DCR0</accession>
<feature type="domain" description="BSD" evidence="9">
    <location>
        <begin position="147"/>
        <end position="206"/>
    </location>
</feature>
<dbReference type="Gene3D" id="2.30.29.30">
    <property type="entry name" value="Pleckstrin-homology domain (PH domain)/Phosphotyrosine-binding domain (PTB)"/>
    <property type="match status" value="1"/>
</dbReference>
<gene>
    <name evidence="10" type="ORF">QR685DRAFT_523698</name>
</gene>
<evidence type="ECO:0000256" key="4">
    <source>
        <dbReference type="ARBA" id="ARBA00023015"/>
    </source>
</evidence>
<dbReference type="PANTHER" id="PTHR12856">
    <property type="entry name" value="TRANSCRIPTION INITIATION FACTOR IIH-RELATED"/>
    <property type="match status" value="1"/>
</dbReference>
<protein>
    <submittedName>
        <fullName evidence="10">TFIIH subunit tcf-29</fullName>
    </submittedName>
</protein>
<dbReference type="Proteomes" id="UP001451303">
    <property type="component" value="Unassembled WGS sequence"/>
</dbReference>
<dbReference type="Pfam" id="PF03909">
    <property type="entry name" value="BSD"/>
    <property type="match status" value="2"/>
</dbReference>
<comment type="similarity">
    <text evidence="2">Belongs to the TFB1 family.</text>
</comment>
<evidence type="ECO:0000256" key="6">
    <source>
        <dbReference type="ARBA" id="ARBA00023242"/>
    </source>
</evidence>
<comment type="subcellular location">
    <subcellularLocation>
        <location evidence="1">Nucleus</location>
    </subcellularLocation>
</comment>
<organism evidence="10 11">
    <name type="scientific">Neurospora intermedia</name>
    <dbReference type="NCBI Taxonomy" id="5142"/>
    <lineage>
        <taxon>Eukaryota</taxon>
        <taxon>Fungi</taxon>
        <taxon>Dikarya</taxon>
        <taxon>Ascomycota</taxon>
        <taxon>Pezizomycotina</taxon>
        <taxon>Sordariomycetes</taxon>
        <taxon>Sordariomycetidae</taxon>
        <taxon>Sordariales</taxon>
        <taxon>Sordariaceae</taxon>
        <taxon>Neurospora</taxon>
    </lineage>
</organism>
<evidence type="ECO:0000259" key="9">
    <source>
        <dbReference type="PROSITE" id="PS50858"/>
    </source>
</evidence>
<feature type="region of interest" description="Disordered" evidence="8">
    <location>
        <begin position="511"/>
        <end position="531"/>
    </location>
</feature>
<keyword evidence="7" id="KW-0175">Coiled coil</keyword>
<feature type="compositionally biased region" description="Basic and acidic residues" evidence="8">
    <location>
        <begin position="453"/>
        <end position="465"/>
    </location>
</feature>
<dbReference type="InterPro" id="IPR035925">
    <property type="entry name" value="BSD_dom_sf"/>
</dbReference>
<keyword evidence="6" id="KW-0539">Nucleus</keyword>
<proteinExistence type="inferred from homology"/>
<feature type="domain" description="BSD" evidence="9">
    <location>
        <begin position="227"/>
        <end position="278"/>
    </location>
</feature>
<keyword evidence="5" id="KW-0804">Transcription</keyword>
<evidence type="ECO:0000256" key="2">
    <source>
        <dbReference type="ARBA" id="ARBA00009448"/>
    </source>
</evidence>
<dbReference type="InterPro" id="IPR005607">
    <property type="entry name" value="BSD_dom"/>
</dbReference>
<dbReference type="Gene3D" id="1.10.3970.10">
    <property type="entry name" value="BSD domain"/>
    <property type="match status" value="1"/>
</dbReference>
<dbReference type="SMART" id="SM00751">
    <property type="entry name" value="BSD"/>
    <property type="match status" value="2"/>
</dbReference>
<evidence type="ECO:0000256" key="1">
    <source>
        <dbReference type="ARBA" id="ARBA00004123"/>
    </source>
</evidence>
<evidence type="ECO:0000256" key="5">
    <source>
        <dbReference type="ARBA" id="ARBA00023163"/>
    </source>
</evidence>
<evidence type="ECO:0000256" key="7">
    <source>
        <dbReference type="SAM" id="Coils"/>
    </source>
</evidence>
<evidence type="ECO:0000256" key="8">
    <source>
        <dbReference type="SAM" id="MobiDB-lite"/>
    </source>
</evidence>
<dbReference type="InterPro" id="IPR013876">
    <property type="entry name" value="TFIIH_BTF_p62_N"/>
</dbReference>
<comment type="caution">
    <text evidence="10">The sequence shown here is derived from an EMBL/GenBank/DDBJ whole genome shotgun (WGS) entry which is preliminary data.</text>
</comment>
<keyword evidence="3" id="KW-0677">Repeat</keyword>
<dbReference type="EMBL" id="JAVLET010000004">
    <property type="protein sequence ID" value="KAL0470468.1"/>
    <property type="molecule type" value="Genomic_DNA"/>
</dbReference>
<dbReference type="SUPFAM" id="SSF50729">
    <property type="entry name" value="PH domain-like"/>
    <property type="match status" value="1"/>
</dbReference>
<evidence type="ECO:0000256" key="3">
    <source>
        <dbReference type="ARBA" id="ARBA00022737"/>
    </source>
</evidence>
<keyword evidence="11" id="KW-1185">Reference proteome</keyword>
<evidence type="ECO:0000313" key="10">
    <source>
        <dbReference type="EMBL" id="KAL0470468.1"/>
    </source>
</evidence>
<dbReference type="Pfam" id="PF08567">
    <property type="entry name" value="PH_TFIIH"/>
    <property type="match status" value="1"/>
</dbReference>
<dbReference type="InterPro" id="IPR011993">
    <property type="entry name" value="PH-like_dom_sf"/>
</dbReference>
<feature type="compositionally biased region" description="Low complexity" evidence="8">
    <location>
        <begin position="512"/>
        <end position="525"/>
    </location>
</feature>
<dbReference type="InterPro" id="IPR027079">
    <property type="entry name" value="Tfb1/GTF2H1"/>
</dbReference>
<feature type="compositionally biased region" description="Acidic residues" evidence="8">
    <location>
        <begin position="469"/>
        <end position="478"/>
    </location>
</feature>
<evidence type="ECO:0000313" key="11">
    <source>
        <dbReference type="Proteomes" id="UP001451303"/>
    </source>
</evidence>
<dbReference type="PROSITE" id="PS50858">
    <property type="entry name" value="BSD"/>
    <property type="match status" value="2"/>
</dbReference>
<sequence length="660" mass="72766">MAPVEIPRGQASYKKREGIITLTQDKTALIWSPLPGTGPPVISLSVSNITNLQQTPKTNPKVVLRVVEKPKAPGADPAAYPFQFTHATEARNEADAIKDLLSQIIAELRGDDPSLPKPAKSGPNGAGASAAMAMASAVNSKHLPFRWFEDDMLKADVELQHSLMKKDKALAHIYNDAKLSKPDSLSDASFNSQFWATRISLLRAYAIELNQKKGSYNVLSTIKPRTENGELKLNINHEQVQLIFQQHPLVKRIYNENVPKLTESEFWSRFFLSRLSKKLRGERITDNDNTDPLFDKYLEADNTMAVPAKITATSVPPIINIEGNEENQGGFKGGNLKDVEMRPRANIPIIRTLNSLSEKIMANVAPTDVDPSAASYSKDGIADALSKQLALQDLRGDAEAQPIRLSVKDTSTFFTGNQPSLTDQEAADARLYATQVPSDVLFEVQADMDTLDSDGRGGIDLHRSIGVDPDSDDDESDALDSKTGPKPQHVGSRAALRFAQNQILESMKSARSHLTTTHGGSHTTTNASEERPMSLPTDIAHRATLTCATTAEFLKQFWTVFNNSSDSSPEKQQELAYLADSLVRSKQRIEALAEEAEKRRQEIMEKRKREIREYYQKTGRKAKWVPVGGGRDAVWAVFEGVVGGLERAVAVWEMVKGGRV</sequence>